<dbReference type="Gene3D" id="3.90.1150.200">
    <property type="match status" value="1"/>
</dbReference>
<dbReference type="SUPFAM" id="SSF47789">
    <property type="entry name" value="C-terminal domain of RNA polymerase alpha subunit"/>
    <property type="match status" value="1"/>
</dbReference>
<dbReference type="Gene3D" id="1.10.150.20">
    <property type="entry name" value="5' to 3' exonuclease, C-terminal subdomain"/>
    <property type="match status" value="1"/>
</dbReference>
<name>I4B2R3_TURPD</name>
<keyword evidence="3" id="KW-1185">Reference proteome</keyword>
<dbReference type="AlphaFoldDB" id="I4B2R3"/>
<accession>I4B2R3</accession>
<organism evidence="2 3">
    <name type="scientific">Turneriella parva (strain ATCC BAA-1111 / DSM 21527 / NCTC 11395 / H)</name>
    <name type="common">Leptospira parva</name>
    <dbReference type="NCBI Taxonomy" id="869212"/>
    <lineage>
        <taxon>Bacteria</taxon>
        <taxon>Pseudomonadati</taxon>
        <taxon>Spirochaetota</taxon>
        <taxon>Spirochaetia</taxon>
        <taxon>Leptospirales</taxon>
        <taxon>Leptospiraceae</taxon>
        <taxon>Turneriella</taxon>
    </lineage>
</organism>
<evidence type="ECO:0000313" key="3">
    <source>
        <dbReference type="Proteomes" id="UP000006048"/>
    </source>
</evidence>
<dbReference type="RefSeq" id="WP_014802088.1">
    <property type="nucleotide sequence ID" value="NC_018020.1"/>
</dbReference>
<dbReference type="EMBL" id="CP002959">
    <property type="protein sequence ID" value="AFM11570.1"/>
    <property type="molecule type" value="Genomic_DNA"/>
</dbReference>
<sequence>MKKVCANGHSFEKSSDCPVCPVCERAKKRNDDFPKLGSPAQRALANAGIATLRDLARWREPDLMALHGMGPKAMLALKVVMRKHRLAFNTNPKNLKPGITKSNSRREKPVGAATVNAYLATLPRPMRDVLRAMRATIRGAAPKAEEKISYGIPTYKLNGPLIHWAAFKSHASLIGIDKGLLKHFASELKPFKAAGSTIRFTAEKPLPVALVKRIVEYRVAQNLRQTKLRETMKSSNKINGENK</sequence>
<evidence type="ECO:0000259" key="1">
    <source>
        <dbReference type="Pfam" id="PF08818"/>
    </source>
</evidence>
<dbReference type="InterPro" id="IPR014922">
    <property type="entry name" value="YdhG-like"/>
</dbReference>
<dbReference type="HOGENOM" id="CLU_1142198_0_0_12"/>
<evidence type="ECO:0000313" key="2">
    <source>
        <dbReference type="EMBL" id="AFM11570.1"/>
    </source>
</evidence>
<dbReference type="PATRIC" id="fig|869212.3.peg.893"/>
<protein>
    <recommendedName>
        <fullName evidence="1">YdhG-like domain-containing protein</fullName>
    </recommendedName>
</protein>
<dbReference type="Proteomes" id="UP000006048">
    <property type="component" value="Chromosome"/>
</dbReference>
<dbReference type="SUPFAM" id="SSF159888">
    <property type="entry name" value="YdhG-like"/>
    <property type="match status" value="1"/>
</dbReference>
<feature type="domain" description="YdhG-like" evidence="1">
    <location>
        <begin position="127"/>
        <end position="218"/>
    </location>
</feature>
<dbReference type="KEGG" id="tpx:Turpa_0919"/>
<proteinExistence type="predicted"/>
<gene>
    <name evidence="2" type="ordered locus">Turpa_0919</name>
</gene>
<dbReference type="Pfam" id="PF08818">
    <property type="entry name" value="DUF1801"/>
    <property type="match status" value="1"/>
</dbReference>
<dbReference type="STRING" id="869212.Turpa_0919"/>
<reference evidence="2 3" key="1">
    <citation type="submission" date="2012-06" db="EMBL/GenBank/DDBJ databases">
        <title>The complete chromosome of genome of Turneriella parva DSM 21527.</title>
        <authorList>
            <consortium name="US DOE Joint Genome Institute (JGI-PGF)"/>
            <person name="Lucas S."/>
            <person name="Han J."/>
            <person name="Lapidus A."/>
            <person name="Bruce D."/>
            <person name="Goodwin L."/>
            <person name="Pitluck S."/>
            <person name="Peters L."/>
            <person name="Kyrpides N."/>
            <person name="Mavromatis K."/>
            <person name="Ivanova N."/>
            <person name="Mikhailova N."/>
            <person name="Chertkov O."/>
            <person name="Detter J.C."/>
            <person name="Tapia R."/>
            <person name="Han C."/>
            <person name="Land M."/>
            <person name="Hauser L."/>
            <person name="Markowitz V."/>
            <person name="Cheng J.-F."/>
            <person name="Hugenholtz P."/>
            <person name="Woyke T."/>
            <person name="Wu D."/>
            <person name="Gronow S."/>
            <person name="Wellnitz S."/>
            <person name="Brambilla E."/>
            <person name="Klenk H.-P."/>
            <person name="Eisen J.A."/>
        </authorList>
    </citation>
    <scope>NUCLEOTIDE SEQUENCE [LARGE SCALE GENOMIC DNA]</scope>
    <source>
        <strain evidence="3">ATCC BAA-1111 / DSM 21527 / NCTC 11395 / H</strain>
    </source>
</reference>